<feature type="region of interest" description="Disordered" evidence="1">
    <location>
        <begin position="134"/>
        <end position="155"/>
    </location>
</feature>
<organism evidence="2 3">
    <name type="scientific">Paenibacillus antri</name>
    <dbReference type="NCBI Taxonomy" id="2582848"/>
    <lineage>
        <taxon>Bacteria</taxon>
        <taxon>Bacillati</taxon>
        <taxon>Bacillota</taxon>
        <taxon>Bacilli</taxon>
        <taxon>Bacillales</taxon>
        <taxon>Paenibacillaceae</taxon>
        <taxon>Paenibacillus</taxon>
    </lineage>
</organism>
<comment type="caution">
    <text evidence="2">The sequence shown here is derived from an EMBL/GenBank/DDBJ whole genome shotgun (WGS) entry which is preliminary data.</text>
</comment>
<dbReference type="Proteomes" id="UP000309676">
    <property type="component" value="Unassembled WGS sequence"/>
</dbReference>
<sequence length="267" mass="29265">MGKRVSTDETEVRAKAETELYAPVKRWLEAQGYAVRGEVRGCDVVAVRDGESWPVVVELKKRFNLSLFLQAVERRALTPYVYVAAERSDRRNAFAISELRRLCGLLGIGLLTVKLYKRKPALVELHCDPAGPDEAAAGGRLGGPGGPPKSPGRRTTRVLDEFRERSGDYNAGGVTGRKLVTAYREKALRCAEALHMYGPLAPRQVRDLIASDMARSILARNVYGWFRRVSRGVYALTPAGEEALGEFAEVVAASPRPPAADGGVERE</sequence>
<dbReference type="AlphaFoldDB" id="A0A5R9GCK1"/>
<dbReference type="RefSeq" id="WP_138195460.1">
    <property type="nucleotide sequence ID" value="NZ_VCIW01000011.1"/>
</dbReference>
<reference evidence="2 3" key="1">
    <citation type="submission" date="2019-05" db="EMBL/GenBank/DDBJ databases">
        <authorList>
            <person name="Narsing Rao M.P."/>
            <person name="Li W.J."/>
        </authorList>
    </citation>
    <scope>NUCLEOTIDE SEQUENCE [LARGE SCALE GENOMIC DNA]</scope>
    <source>
        <strain evidence="2 3">SYSU_K30003</strain>
    </source>
</reference>
<dbReference type="InterPro" id="IPR018679">
    <property type="entry name" value="DUF2161"/>
</dbReference>
<evidence type="ECO:0000256" key="1">
    <source>
        <dbReference type="SAM" id="MobiDB-lite"/>
    </source>
</evidence>
<protein>
    <submittedName>
        <fullName evidence="2">Uncharacterized protein</fullName>
    </submittedName>
</protein>
<dbReference type="EMBL" id="VCIW01000011">
    <property type="protein sequence ID" value="TLS51108.1"/>
    <property type="molecule type" value="Genomic_DNA"/>
</dbReference>
<name>A0A5R9GCK1_9BACL</name>
<dbReference type="Pfam" id="PF09929">
    <property type="entry name" value="DUF2161"/>
    <property type="match status" value="1"/>
</dbReference>
<keyword evidence="3" id="KW-1185">Reference proteome</keyword>
<evidence type="ECO:0000313" key="2">
    <source>
        <dbReference type="EMBL" id="TLS51108.1"/>
    </source>
</evidence>
<accession>A0A5R9GCK1</accession>
<proteinExistence type="predicted"/>
<gene>
    <name evidence="2" type="ORF">FE782_17120</name>
</gene>
<evidence type="ECO:0000313" key="3">
    <source>
        <dbReference type="Proteomes" id="UP000309676"/>
    </source>
</evidence>
<dbReference type="OrthoDB" id="9795163at2"/>